<protein>
    <recommendedName>
        <fullName evidence="6">EGF-like domain-containing protein</fullName>
    </recommendedName>
</protein>
<dbReference type="Proteomes" id="UP000663842">
    <property type="component" value="Unassembled WGS sequence"/>
</dbReference>
<proteinExistence type="predicted"/>
<evidence type="ECO:0000313" key="3">
    <source>
        <dbReference type="EMBL" id="CAF2140988.1"/>
    </source>
</evidence>
<evidence type="ECO:0000313" key="2">
    <source>
        <dbReference type="EMBL" id="CAF2045919.1"/>
    </source>
</evidence>
<dbReference type="Proteomes" id="UP000663824">
    <property type="component" value="Unassembled WGS sequence"/>
</dbReference>
<dbReference type="Proteomes" id="UP000663856">
    <property type="component" value="Unassembled WGS sequence"/>
</dbReference>
<reference evidence="3" key="1">
    <citation type="submission" date="2021-02" db="EMBL/GenBank/DDBJ databases">
        <authorList>
            <person name="Nowell W R."/>
        </authorList>
    </citation>
    <scope>NUCLEOTIDE SEQUENCE</scope>
</reference>
<evidence type="ECO:0000313" key="4">
    <source>
        <dbReference type="EMBL" id="CAF4169392.1"/>
    </source>
</evidence>
<accession>A0A816X157</accession>
<dbReference type="EMBL" id="CAJNRG010002295">
    <property type="protein sequence ID" value="CAF2045919.1"/>
    <property type="molecule type" value="Genomic_DNA"/>
</dbReference>
<dbReference type="EMBL" id="CAJNRF010001838">
    <property type="protein sequence ID" value="CAF2028529.1"/>
    <property type="molecule type" value="Genomic_DNA"/>
</dbReference>
<gene>
    <name evidence="3" type="ORF">MBJ925_LOCUS29510</name>
    <name evidence="4" type="ORF">UXM345_LOCUS26185</name>
    <name evidence="1" type="ORF">WKI299_LOCUS6311</name>
    <name evidence="2" type="ORF">XDN619_LOCUS7613</name>
</gene>
<evidence type="ECO:0000313" key="1">
    <source>
        <dbReference type="EMBL" id="CAF2028529.1"/>
    </source>
</evidence>
<organism evidence="3 5">
    <name type="scientific">Rotaria magnacalcarata</name>
    <dbReference type="NCBI Taxonomy" id="392030"/>
    <lineage>
        <taxon>Eukaryota</taxon>
        <taxon>Metazoa</taxon>
        <taxon>Spiralia</taxon>
        <taxon>Gnathifera</taxon>
        <taxon>Rotifera</taxon>
        <taxon>Eurotatoria</taxon>
        <taxon>Bdelloidea</taxon>
        <taxon>Philodinida</taxon>
        <taxon>Philodinidae</taxon>
        <taxon>Rotaria</taxon>
    </lineage>
</organism>
<name>A0A816X157_9BILA</name>
<dbReference type="AlphaFoldDB" id="A0A816X157"/>
<dbReference type="EMBL" id="CAJNRE010015790">
    <property type="protein sequence ID" value="CAF2140988.1"/>
    <property type="molecule type" value="Genomic_DNA"/>
</dbReference>
<comment type="caution">
    <text evidence="3">The sequence shown here is derived from an EMBL/GenBank/DDBJ whole genome shotgun (WGS) entry which is preliminary data.</text>
</comment>
<sequence>MLMFSIRYSFTRTPLQCRNNIYCQNGAECWEDYIYCPTVAICVCTDCFIGDRCQFYAKDIGLTLDDLLRYEIQPNTTFNGQNNLIKWSSAFMMIILVGG</sequence>
<evidence type="ECO:0008006" key="6">
    <source>
        <dbReference type="Google" id="ProtNLM"/>
    </source>
</evidence>
<dbReference type="EMBL" id="CAJOBF010005268">
    <property type="protein sequence ID" value="CAF4169392.1"/>
    <property type="molecule type" value="Genomic_DNA"/>
</dbReference>
<evidence type="ECO:0000313" key="5">
    <source>
        <dbReference type="Proteomes" id="UP000663824"/>
    </source>
</evidence>
<dbReference type="Proteomes" id="UP000663887">
    <property type="component" value="Unassembled WGS sequence"/>
</dbReference>